<evidence type="ECO:0000313" key="1">
    <source>
        <dbReference type="EMBL" id="NDY84164.1"/>
    </source>
</evidence>
<dbReference type="EMBL" id="JAAGRN010000010">
    <property type="protein sequence ID" value="NDY84164.1"/>
    <property type="molecule type" value="Genomic_DNA"/>
</dbReference>
<gene>
    <name evidence="1" type="ORF">G3I67_13090</name>
</gene>
<proteinExistence type="predicted"/>
<sequence length="55" mass="6050">MHSLSLQARVAQATMDRVEGFVLPIAAPVMHSMLEQEAAHLVMVNLEAYASRIKS</sequence>
<organism evidence="1">
    <name type="scientific">Sheuella amnicola</name>
    <dbReference type="NCBI Taxonomy" id="2707330"/>
    <lineage>
        <taxon>Bacteria</taxon>
        <taxon>Pseudomonadati</taxon>
        <taxon>Pseudomonadota</taxon>
        <taxon>Betaproteobacteria</taxon>
        <taxon>Burkholderiales</taxon>
        <taxon>Alcaligenaceae</taxon>
        <taxon>Sheuella</taxon>
    </lineage>
</organism>
<protein>
    <submittedName>
        <fullName evidence="1">Uncharacterized protein</fullName>
    </submittedName>
</protein>
<comment type="caution">
    <text evidence="1">The sequence shown here is derived from an EMBL/GenBank/DDBJ whole genome shotgun (WGS) entry which is preliminary data.</text>
</comment>
<dbReference type="RefSeq" id="WP_163655987.1">
    <property type="nucleotide sequence ID" value="NZ_JAAGRN010000010.1"/>
</dbReference>
<dbReference type="AlphaFoldDB" id="A0A6B2R386"/>
<reference evidence="1" key="1">
    <citation type="submission" date="2020-02" db="EMBL/GenBank/DDBJ databases">
        <authorList>
            <person name="Chen W.-M."/>
        </authorList>
    </citation>
    <scope>NUCLEOTIDE SEQUENCE</scope>
    <source>
        <strain evidence="1">NBD-18</strain>
    </source>
</reference>
<name>A0A6B2R386_9BURK</name>
<accession>A0A6B2R386</accession>